<dbReference type="GO" id="GO:0016747">
    <property type="term" value="F:acyltransferase activity, transferring groups other than amino-acyl groups"/>
    <property type="evidence" value="ECO:0007669"/>
    <property type="project" value="InterPro"/>
</dbReference>
<reference evidence="2 3" key="1">
    <citation type="submission" date="2011-01" db="EMBL/GenBank/DDBJ databases">
        <title>Complete sequence of Pseudoxanthomonas suwonensis 11-1.</title>
        <authorList>
            <consortium name="US DOE Joint Genome Institute"/>
            <person name="Lucas S."/>
            <person name="Copeland A."/>
            <person name="Lapidus A."/>
            <person name="Cheng J.-F."/>
            <person name="Goodwin L."/>
            <person name="Pitluck S."/>
            <person name="Teshima H."/>
            <person name="Detter J.C."/>
            <person name="Han C."/>
            <person name="Tapia R."/>
            <person name="Land M."/>
            <person name="Hauser L."/>
            <person name="Kyrpides N."/>
            <person name="Ivanova N."/>
            <person name="Ovchinnikova G."/>
            <person name="Siebers A.K."/>
            <person name="Allgaier M."/>
            <person name="Thelen M.P."/>
            <person name="Hugenholtz P."/>
            <person name="Gladden J."/>
            <person name="Woyke T."/>
        </authorList>
    </citation>
    <scope>NUCLEOTIDE SEQUENCE [LARGE SCALE GENOMIC DNA]</scope>
    <source>
        <strain evidence="3">11-1</strain>
    </source>
</reference>
<dbReference type="EMBL" id="CP002446">
    <property type="protein sequence ID" value="ADV26330.1"/>
    <property type="molecule type" value="Genomic_DNA"/>
</dbReference>
<sequence length="184" mass="20301">MAEPARTPLRVEGAGFVVRPWRIDDLDALLEHADDAQVVRGLSDRFPHPYRRADGEAFLSGRVVDLSTAWAIELEGRACGGIGLLPQQGEREHVARLGYWLGRRHWGRGHMSRLVGAFLDAAVPAFGLQRVEAFVLDGNTASVRVLAKNGFQPEGTTRAAVCKDGRFHDLHWFARLWGEAASGH</sequence>
<dbReference type="PANTHER" id="PTHR43328">
    <property type="entry name" value="ACETYLTRANSFERASE-RELATED"/>
    <property type="match status" value="1"/>
</dbReference>
<dbReference type="KEGG" id="psu:Psesu_0472"/>
<protein>
    <submittedName>
        <fullName evidence="2">GCN5-related N-acetyltransferase</fullName>
    </submittedName>
</protein>
<dbReference type="InterPro" id="IPR000182">
    <property type="entry name" value="GNAT_dom"/>
</dbReference>
<dbReference type="RefSeq" id="WP_013534160.1">
    <property type="nucleotide sequence ID" value="NC_014924.1"/>
</dbReference>
<evidence type="ECO:0000259" key="1">
    <source>
        <dbReference type="PROSITE" id="PS51186"/>
    </source>
</evidence>
<evidence type="ECO:0000313" key="2">
    <source>
        <dbReference type="EMBL" id="ADV26330.1"/>
    </source>
</evidence>
<dbReference type="OrthoDB" id="9801656at2"/>
<dbReference type="Pfam" id="PF13302">
    <property type="entry name" value="Acetyltransf_3"/>
    <property type="match status" value="1"/>
</dbReference>
<gene>
    <name evidence="2" type="ordered locus">Psesu_0472</name>
</gene>
<dbReference type="PANTHER" id="PTHR43328:SF1">
    <property type="entry name" value="N-ACETYLTRANSFERASE DOMAIN-CONTAINING PROTEIN"/>
    <property type="match status" value="1"/>
</dbReference>
<keyword evidence="2" id="KW-0808">Transferase</keyword>
<keyword evidence="3" id="KW-1185">Reference proteome</keyword>
<dbReference type="PROSITE" id="PS51186">
    <property type="entry name" value="GNAT"/>
    <property type="match status" value="1"/>
</dbReference>
<dbReference type="Gene3D" id="3.40.630.30">
    <property type="match status" value="1"/>
</dbReference>
<organism evidence="2 3">
    <name type="scientific">Pseudoxanthomonas suwonensis (strain 11-1)</name>
    <dbReference type="NCBI Taxonomy" id="743721"/>
    <lineage>
        <taxon>Bacteria</taxon>
        <taxon>Pseudomonadati</taxon>
        <taxon>Pseudomonadota</taxon>
        <taxon>Gammaproteobacteria</taxon>
        <taxon>Lysobacterales</taxon>
        <taxon>Lysobacteraceae</taxon>
        <taxon>Pseudoxanthomonas</taxon>
    </lineage>
</organism>
<feature type="domain" description="N-acetyltransferase" evidence="1">
    <location>
        <begin position="16"/>
        <end position="179"/>
    </location>
</feature>
<dbReference type="InterPro" id="IPR016181">
    <property type="entry name" value="Acyl_CoA_acyltransferase"/>
</dbReference>
<name>E6WQ81_PSEUU</name>
<evidence type="ECO:0000313" key="3">
    <source>
        <dbReference type="Proteomes" id="UP000008632"/>
    </source>
</evidence>
<dbReference type="eggNOG" id="COG1670">
    <property type="taxonomic scope" value="Bacteria"/>
</dbReference>
<dbReference type="HOGENOM" id="CLU_013985_3_4_6"/>
<accession>E6WQ81</accession>
<dbReference type="SUPFAM" id="SSF55729">
    <property type="entry name" value="Acyl-CoA N-acyltransferases (Nat)"/>
    <property type="match status" value="1"/>
</dbReference>
<dbReference type="STRING" id="743721.Psesu_0472"/>
<dbReference type="Proteomes" id="UP000008632">
    <property type="component" value="Chromosome"/>
</dbReference>
<dbReference type="AlphaFoldDB" id="E6WQ81"/>
<proteinExistence type="predicted"/>